<feature type="DNA-binding region" description="OmpR/PhoB-type" evidence="6">
    <location>
        <begin position="1"/>
        <end position="100"/>
    </location>
</feature>
<dbReference type="CDD" id="cd15831">
    <property type="entry name" value="BTAD"/>
    <property type="match status" value="1"/>
</dbReference>
<dbReference type="SUPFAM" id="SSF46894">
    <property type="entry name" value="C-terminal effector domain of the bipartite response regulators"/>
    <property type="match status" value="1"/>
</dbReference>
<dbReference type="Proteomes" id="UP000244201">
    <property type="component" value="Chromosome"/>
</dbReference>
<keyword evidence="3" id="KW-0805">Transcription regulation</keyword>
<dbReference type="InterPro" id="IPR001867">
    <property type="entry name" value="OmpR/PhoB-type_DNA-bd"/>
</dbReference>
<dbReference type="InterPro" id="IPR011990">
    <property type="entry name" value="TPR-like_helical_dom_sf"/>
</dbReference>
<comment type="similarity">
    <text evidence="1">Belongs to the AfsR/DnrI/RedD regulatory family.</text>
</comment>
<dbReference type="PANTHER" id="PTHR35807">
    <property type="entry name" value="TRANSCRIPTIONAL REGULATOR REDD-RELATED"/>
    <property type="match status" value="1"/>
</dbReference>
<dbReference type="InterPro" id="IPR016032">
    <property type="entry name" value="Sig_transdc_resp-reg_C-effctor"/>
</dbReference>
<dbReference type="Pfam" id="PF00486">
    <property type="entry name" value="Trans_reg_C"/>
    <property type="match status" value="1"/>
</dbReference>
<evidence type="ECO:0000256" key="6">
    <source>
        <dbReference type="PROSITE-ProRule" id="PRU01091"/>
    </source>
</evidence>
<dbReference type="AlphaFoldDB" id="A0A2R4TFA3"/>
<evidence type="ECO:0000256" key="4">
    <source>
        <dbReference type="ARBA" id="ARBA00023125"/>
    </source>
</evidence>
<dbReference type="GO" id="GO:0006355">
    <property type="term" value="P:regulation of DNA-templated transcription"/>
    <property type="evidence" value="ECO:0007669"/>
    <property type="project" value="InterPro"/>
</dbReference>
<keyword evidence="5" id="KW-0804">Transcription</keyword>
<keyword evidence="4 6" id="KW-0238">DNA-binding</keyword>
<protein>
    <recommendedName>
        <fullName evidence="7">OmpR/PhoB-type domain-containing protein</fullName>
    </recommendedName>
</protein>
<dbReference type="Gene3D" id="1.10.10.10">
    <property type="entry name" value="Winged helix-like DNA-binding domain superfamily/Winged helix DNA-binding domain"/>
    <property type="match status" value="1"/>
</dbReference>
<dbReference type="RefSeq" id="WP_108155081.1">
    <property type="nucleotide sequence ID" value="NZ_CP026304.1"/>
</dbReference>
<evidence type="ECO:0000259" key="7">
    <source>
        <dbReference type="PROSITE" id="PS51755"/>
    </source>
</evidence>
<dbReference type="FunFam" id="1.25.40.10:FF:000222">
    <property type="entry name" value="SARP family transcriptional regulator"/>
    <property type="match status" value="1"/>
</dbReference>
<evidence type="ECO:0000313" key="8">
    <source>
        <dbReference type="EMBL" id="AVZ77791.1"/>
    </source>
</evidence>
<evidence type="ECO:0000313" key="9">
    <source>
        <dbReference type="Proteomes" id="UP000244201"/>
    </source>
</evidence>
<sequence length="273" mass="29592">MRVEVLGSLRGEAVGVSLLPSASKPRQILALLALNAQHIVPVPVLMEELWGAGPPRSAPTTLQTYILQLRRRLRSAIPETAGVWDKNVLVTRHGGYLLDADPADVDALEFDRLTGAGHTAYEVGDMASASGQLTAALKLWRGPALADVPHGRHLGIEVTRLQESRLGALERRIGADLRLGRHREVLGELSALCEHHPLHESLRAQQMLAYCADGRSSDALISYKRLRETLVEELGLEPSPRIQRLHQAILRGEEAMDVWSGPGRPGGAGALTG</sequence>
<dbReference type="SUPFAM" id="SSF48452">
    <property type="entry name" value="TPR-like"/>
    <property type="match status" value="1"/>
</dbReference>
<reference evidence="8 9" key="1">
    <citation type="submission" date="2018-01" db="EMBL/GenBank/DDBJ databases">
        <title>Complete genome sequence of Streptomyces lunaelactis MM109T, a Ferroverdin A producer isolated from cave moonmilk deposits.</title>
        <authorList>
            <person name="Naome A."/>
            <person name="Martinet L."/>
            <person name="Maciejewska M."/>
            <person name="Anderssen S."/>
            <person name="Adam D."/>
            <person name="Tenconi E."/>
            <person name="Deflandre B."/>
            <person name="Arguelles-Arias A."/>
            <person name="Calusinska M."/>
            <person name="Copieters W."/>
            <person name="Karim L."/>
            <person name="Hanikenne M."/>
            <person name="Baurain D."/>
            <person name="van Wezel G."/>
            <person name="Smargiasso N."/>
            <person name="de Pauw E."/>
            <person name="Delfosse P."/>
            <person name="Rigali S."/>
        </authorList>
    </citation>
    <scope>NUCLEOTIDE SEQUENCE [LARGE SCALE GENOMIC DNA]</scope>
    <source>
        <strain evidence="8 9">MM109</strain>
    </source>
</reference>
<dbReference type="InterPro" id="IPR036388">
    <property type="entry name" value="WH-like_DNA-bd_sf"/>
</dbReference>
<dbReference type="InterPro" id="IPR005158">
    <property type="entry name" value="BTAD"/>
</dbReference>
<proteinExistence type="inferred from homology"/>
<dbReference type="PROSITE" id="PS51755">
    <property type="entry name" value="OMPR_PHOB"/>
    <property type="match status" value="1"/>
</dbReference>
<keyword evidence="2" id="KW-0902">Two-component regulatory system</keyword>
<evidence type="ECO:0000256" key="2">
    <source>
        <dbReference type="ARBA" id="ARBA00023012"/>
    </source>
</evidence>
<dbReference type="SMART" id="SM01043">
    <property type="entry name" value="BTAD"/>
    <property type="match status" value="1"/>
</dbReference>
<evidence type="ECO:0000256" key="1">
    <source>
        <dbReference type="ARBA" id="ARBA00005820"/>
    </source>
</evidence>
<dbReference type="Pfam" id="PF03704">
    <property type="entry name" value="BTAD"/>
    <property type="match status" value="1"/>
</dbReference>
<name>A0A2R4TFA3_9ACTN</name>
<dbReference type="Gene3D" id="1.25.40.10">
    <property type="entry name" value="Tetratricopeptide repeat domain"/>
    <property type="match status" value="1"/>
</dbReference>
<dbReference type="SMART" id="SM00862">
    <property type="entry name" value="Trans_reg_C"/>
    <property type="match status" value="1"/>
</dbReference>
<feature type="domain" description="OmpR/PhoB-type" evidence="7">
    <location>
        <begin position="1"/>
        <end position="100"/>
    </location>
</feature>
<dbReference type="InterPro" id="IPR051677">
    <property type="entry name" value="AfsR-DnrI-RedD_regulator"/>
</dbReference>
<dbReference type="PANTHER" id="PTHR35807:SF1">
    <property type="entry name" value="TRANSCRIPTIONAL REGULATOR REDD"/>
    <property type="match status" value="1"/>
</dbReference>
<evidence type="ECO:0000256" key="3">
    <source>
        <dbReference type="ARBA" id="ARBA00023015"/>
    </source>
</evidence>
<dbReference type="GeneID" id="55660153"/>
<dbReference type="GO" id="GO:0000160">
    <property type="term" value="P:phosphorelay signal transduction system"/>
    <property type="evidence" value="ECO:0007669"/>
    <property type="project" value="UniProtKB-KW"/>
</dbReference>
<gene>
    <name evidence="8" type="ORF">SLUN_33430</name>
</gene>
<dbReference type="OrthoDB" id="4336084at2"/>
<evidence type="ECO:0000256" key="5">
    <source>
        <dbReference type="ARBA" id="ARBA00023163"/>
    </source>
</evidence>
<organism evidence="8 9">
    <name type="scientific">Streptomyces lunaelactis</name>
    <dbReference type="NCBI Taxonomy" id="1535768"/>
    <lineage>
        <taxon>Bacteria</taxon>
        <taxon>Bacillati</taxon>
        <taxon>Actinomycetota</taxon>
        <taxon>Actinomycetes</taxon>
        <taxon>Kitasatosporales</taxon>
        <taxon>Streptomycetaceae</taxon>
        <taxon>Streptomyces</taxon>
    </lineage>
</organism>
<keyword evidence="9" id="KW-1185">Reference proteome</keyword>
<dbReference type="KEGG" id="slk:SLUN_33430"/>
<accession>A0A2R4TFA3</accession>
<dbReference type="EMBL" id="CP026304">
    <property type="protein sequence ID" value="AVZ77791.1"/>
    <property type="molecule type" value="Genomic_DNA"/>
</dbReference>
<dbReference type="GO" id="GO:0003677">
    <property type="term" value="F:DNA binding"/>
    <property type="evidence" value="ECO:0007669"/>
    <property type="project" value="UniProtKB-UniRule"/>
</dbReference>